<evidence type="ECO:0000256" key="6">
    <source>
        <dbReference type="ARBA" id="ARBA00022840"/>
    </source>
</evidence>
<dbReference type="Gene3D" id="1.20.1560.10">
    <property type="entry name" value="ABC transporter type 1, transmembrane domain"/>
    <property type="match status" value="2"/>
</dbReference>
<evidence type="ECO:0000313" key="14">
    <source>
        <dbReference type="Proteomes" id="UP001187682"/>
    </source>
</evidence>
<feature type="domain" description="ABC transporter" evidence="11">
    <location>
        <begin position="1238"/>
        <end position="1485"/>
    </location>
</feature>
<dbReference type="Proteomes" id="UP001187682">
    <property type="component" value="Unassembled WGS sequence"/>
</dbReference>
<evidence type="ECO:0000256" key="10">
    <source>
        <dbReference type="SAM" id="Phobius"/>
    </source>
</evidence>
<dbReference type="PROSITE" id="PS50929">
    <property type="entry name" value="ABC_TM1F"/>
    <property type="match status" value="2"/>
</dbReference>
<feature type="transmembrane region" description="Helical" evidence="10">
    <location>
        <begin position="531"/>
        <end position="556"/>
    </location>
</feature>
<dbReference type="SMART" id="SM00382">
    <property type="entry name" value="AAA"/>
    <property type="match status" value="2"/>
</dbReference>
<protein>
    <submittedName>
        <fullName evidence="13">Related to multidrug resistance protein</fullName>
    </submittedName>
</protein>
<keyword evidence="7 10" id="KW-1133">Transmembrane helix</keyword>
<dbReference type="GO" id="GO:0140359">
    <property type="term" value="F:ABC-type transporter activity"/>
    <property type="evidence" value="ECO:0007669"/>
    <property type="project" value="InterPro"/>
</dbReference>
<dbReference type="Pfam" id="PF24357">
    <property type="entry name" value="TMD0_ABC"/>
    <property type="match status" value="1"/>
</dbReference>
<keyword evidence="8 10" id="KW-0472">Membrane</keyword>
<dbReference type="Pfam" id="PF00005">
    <property type="entry name" value="ABC_tran"/>
    <property type="match status" value="2"/>
</dbReference>
<keyword evidence="6" id="KW-0067">ATP-binding</keyword>
<feature type="transmembrane region" description="Helical" evidence="10">
    <location>
        <begin position="999"/>
        <end position="1023"/>
    </location>
</feature>
<dbReference type="Pfam" id="PF00664">
    <property type="entry name" value="ABC_membrane"/>
    <property type="match status" value="1"/>
</dbReference>
<evidence type="ECO:0000256" key="4">
    <source>
        <dbReference type="ARBA" id="ARBA00022692"/>
    </source>
</evidence>
<feature type="transmembrane region" description="Helical" evidence="10">
    <location>
        <begin position="923"/>
        <end position="948"/>
    </location>
</feature>
<dbReference type="SUPFAM" id="SSF52540">
    <property type="entry name" value="P-loop containing nucleoside triphosphate hydrolases"/>
    <property type="match status" value="2"/>
</dbReference>
<name>A0AAE8MQE1_9PEZI</name>
<reference evidence="13" key="1">
    <citation type="submission" date="2018-03" db="EMBL/GenBank/DDBJ databases">
        <authorList>
            <person name="Guldener U."/>
        </authorList>
    </citation>
    <scope>NUCLEOTIDE SEQUENCE</scope>
</reference>
<evidence type="ECO:0000256" key="3">
    <source>
        <dbReference type="ARBA" id="ARBA00022475"/>
    </source>
</evidence>
<proteinExistence type="predicted"/>
<feature type="domain" description="ABC transmembrane type-1" evidence="12">
    <location>
        <begin position="927"/>
        <end position="1214"/>
    </location>
</feature>
<accession>A0AAE8MQE1</accession>
<feature type="domain" description="ABC transporter" evidence="11">
    <location>
        <begin position="630"/>
        <end position="859"/>
    </location>
</feature>
<keyword evidence="14" id="KW-1185">Reference proteome</keyword>
<feature type="transmembrane region" description="Helical" evidence="10">
    <location>
        <begin position="100"/>
        <end position="119"/>
    </location>
</feature>
<dbReference type="PANTHER" id="PTHR24223">
    <property type="entry name" value="ATP-BINDING CASSETTE SUB-FAMILY C"/>
    <property type="match status" value="1"/>
</dbReference>
<keyword evidence="2" id="KW-0813">Transport</keyword>
<feature type="transmembrane region" description="Helical" evidence="10">
    <location>
        <begin position="960"/>
        <end position="987"/>
    </location>
</feature>
<evidence type="ECO:0000256" key="1">
    <source>
        <dbReference type="ARBA" id="ARBA00004651"/>
    </source>
</evidence>
<dbReference type="PROSITE" id="PS50893">
    <property type="entry name" value="ABC_TRANSPORTER_2"/>
    <property type="match status" value="2"/>
</dbReference>
<dbReference type="GO" id="GO:0005524">
    <property type="term" value="F:ATP binding"/>
    <property type="evidence" value="ECO:0007669"/>
    <property type="project" value="UniProtKB-KW"/>
</dbReference>
<evidence type="ECO:0000259" key="11">
    <source>
        <dbReference type="PROSITE" id="PS50893"/>
    </source>
</evidence>
<gene>
    <name evidence="13" type="ORF">DNG_00195</name>
</gene>
<feature type="transmembrane region" description="Helical" evidence="10">
    <location>
        <begin position="490"/>
        <end position="511"/>
    </location>
</feature>
<feature type="domain" description="ABC transmembrane type-1" evidence="12">
    <location>
        <begin position="288"/>
        <end position="551"/>
    </location>
</feature>
<dbReference type="InterPro" id="IPR056227">
    <property type="entry name" value="TMD0_ABC"/>
</dbReference>
<feature type="transmembrane region" description="Helical" evidence="10">
    <location>
        <begin position="406"/>
        <end position="430"/>
    </location>
</feature>
<evidence type="ECO:0000256" key="9">
    <source>
        <dbReference type="SAM" id="MobiDB-lite"/>
    </source>
</evidence>
<feature type="transmembrane region" description="Helical" evidence="10">
    <location>
        <begin position="160"/>
        <end position="178"/>
    </location>
</feature>
<sequence>MDPGPCLNDHSLGPSVSGCRDDFDFTLAFERIFFAILPGSLFIAACLARLAYLLPRPGIVSGAAFKYTKLAVIAVYASIQLAILALIAADKSHEGHRLSIAATAIPFIASLFMIALSFAEHSKSPRPSFLLSGYILLTLLLDIAQVRTSWLVASSSRETVFARLFTASVAAKVVLLVVEAWRKSRWVRWNLEEHSPEEVDGIFGLGVYTWLNRLFTQGYSTVLSLSDLYPLDTTMMTEAVYPEFEKRLQPPRYIPGGFSLARALFRSLLVPWLLPVLPRLCLIGFKYAQPFFLRSLLIYLQSTDIPDTMSRNIGYGFIGAAALIYVGIAVSGALFHYYNYRAVYMVRSCLASAIYKKTTEARSSVGGDAAALTLMSTDVERIVRNFNSIHDLWGTTVEVAIGSWLLYQYLGAAFVAPILTILACAVAVSLASKYSGRRQQDWMVKIQKRVGLTAGAIANIKGLKITGIVDHVYDIIQALRADEIVSGNRWRLIVIYSALIGMAPGLLSPVFTFAVTSRTLGTTDIYTSMSYLMLVTTPLSTLFQTIPGIVASFACLRRIQNFLEAEPRVDYRKFSRSGPLPEKYADLSSVSLPAGSEKSPPHIHEPVSEEPVTPAAATHPVVPTPPPPAIRLSSCNFGWVADKIALKNIIATIPAGQLTMIVGPVASGKSTFCHALLGEVPYVSGEVIVDAHPQGIGFCEQSPFLLNATLKENIVGYSSFDQAKYDEIIEATRLSTDISLMPEGHDTKIGSNGMILSGGQKQRVSLARALYLESDMLIFDDILSGLDNDTETEVFNRVFGPEGMLRRRGSTAVICTHSIRHLPAADHIIALGSEGTLVEEGSFQDLMKNNLYVHNLGVKASSNSDSAESSASSAAPSDAEPAAKSSPSAAKPKPKVLERQFDKARQMGDWKVYVHYFSAVRKAIITLILVMGVLYGFGENFSTIWLGFWAEDKLSRDGPFYIGIFALLRTMQLVWVFLIGTAVLVSLVKISGNAMHAGALRTVITAPLTFFTTTDIGVVTNLFSQDMTIIDGELPMALLNMLLIPFNLIGMAFVIATATPYLAIGYVVLGAVLYMLQKFYLRTSRQIRLLDLEAKSPLYSHFIDTIKGIATIRAFAWVPQNVSLNNDLLNNSQRPVYLLIMIQQWLTLVLQLVVAALALGAVALATQLSAAAGFAGASLVTLMSFGELMTYMILMYTLLETSIGAVARLKTFGEVVKSEDLEGEDLRPGEEWPPRGQIEIRDISASYTTDTTGGEDDEKADSEEPRMALRNLSISIQPGEKVAVCGRTGSGKSSLFLLLLRLLDPTPASADIQIDSIPLYKIHRPTLRKRIIAVPQDPILLPGASSLLANLDPDKLATEAECLEVLKTVHLGSLSSANVEELSAGQKQLLSLGRAILRRRMKPGGGLLLLDEVGSSVDRETDRAMGEVIQREFDGYTIVMIAHRLEMVRDYFDKVVVMDQGSVVEVGAPRTLVGVEGSRFRELWVSGNYEDVEVPESSQIFPVQNYHQYRTTLRSRSFNHLAVRFNLPITDPATDLGLEAVSIIPTRVLDPEWSG</sequence>
<dbReference type="InterPro" id="IPR003593">
    <property type="entry name" value="AAA+_ATPase"/>
</dbReference>
<dbReference type="InterPro" id="IPR044746">
    <property type="entry name" value="ABCC_6TM_D1"/>
</dbReference>
<dbReference type="CDD" id="cd18580">
    <property type="entry name" value="ABC_6TM_ABCC_D2"/>
    <property type="match status" value="1"/>
</dbReference>
<dbReference type="SUPFAM" id="SSF90123">
    <property type="entry name" value="ABC transporter transmembrane region"/>
    <property type="match status" value="2"/>
</dbReference>
<feature type="region of interest" description="Disordered" evidence="9">
    <location>
        <begin position="864"/>
        <end position="895"/>
    </location>
</feature>
<evidence type="ECO:0000256" key="5">
    <source>
        <dbReference type="ARBA" id="ARBA00022741"/>
    </source>
</evidence>
<feature type="transmembrane region" description="Helical" evidence="10">
    <location>
        <begin position="32"/>
        <end position="55"/>
    </location>
</feature>
<feature type="compositionally biased region" description="Low complexity" evidence="9">
    <location>
        <begin position="864"/>
        <end position="891"/>
    </location>
</feature>
<feature type="transmembrane region" description="Helical" evidence="10">
    <location>
        <begin position="1177"/>
        <end position="1199"/>
    </location>
</feature>
<dbReference type="PROSITE" id="PS00211">
    <property type="entry name" value="ABC_TRANSPORTER_1"/>
    <property type="match status" value="2"/>
</dbReference>
<dbReference type="EMBL" id="ONZQ02000001">
    <property type="protein sequence ID" value="SPN96674.1"/>
    <property type="molecule type" value="Genomic_DNA"/>
</dbReference>
<dbReference type="Gene3D" id="3.40.50.300">
    <property type="entry name" value="P-loop containing nucleotide triphosphate hydrolases"/>
    <property type="match status" value="2"/>
</dbReference>
<feature type="transmembrane region" description="Helical" evidence="10">
    <location>
        <begin position="1136"/>
        <end position="1165"/>
    </location>
</feature>
<dbReference type="FunFam" id="1.20.1560.10:FF:000066">
    <property type="entry name" value="ABC multidrug transporter (Eurofung)"/>
    <property type="match status" value="1"/>
</dbReference>
<comment type="caution">
    <text evidence="13">The sequence shown here is derived from an EMBL/GenBank/DDBJ whole genome shotgun (WGS) entry which is preliminary data.</text>
</comment>
<dbReference type="CDD" id="cd18579">
    <property type="entry name" value="ABC_6TM_ABCC_D1"/>
    <property type="match status" value="1"/>
</dbReference>
<dbReference type="PANTHER" id="PTHR24223:SF345">
    <property type="entry name" value="ABC MULTIDRUG TRANSPORTER (EUROFUNG)"/>
    <property type="match status" value="1"/>
</dbReference>
<evidence type="ECO:0000256" key="8">
    <source>
        <dbReference type="ARBA" id="ARBA00023136"/>
    </source>
</evidence>
<feature type="transmembrane region" description="Helical" evidence="10">
    <location>
        <begin position="1043"/>
        <end position="1076"/>
    </location>
</feature>
<dbReference type="GO" id="GO:0005886">
    <property type="term" value="C:plasma membrane"/>
    <property type="evidence" value="ECO:0007669"/>
    <property type="project" value="UniProtKB-SubCell"/>
</dbReference>
<dbReference type="FunFam" id="1.20.1560.10:FF:000055">
    <property type="entry name" value="ABC multidrug transporter (Eurofung)"/>
    <property type="match status" value="1"/>
</dbReference>
<organism evidence="13 14">
    <name type="scientific">Cephalotrichum gorgonifer</name>
    <dbReference type="NCBI Taxonomy" id="2041049"/>
    <lineage>
        <taxon>Eukaryota</taxon>
        <taxon>Fungi</taxon>
        <taxon>Dikarya</taxon>
        <taxon>Ascomycota</taxon>
        <taxon>Pezizomycotina</taxon>
        <taxon>Sordariomycetes</taxon>
        <taxon>Hypocreomycetidae</taxon>
        <taxon>Microascales</taxon>
        <taxon>Microascaceae</taxon>
        <taxon>Cephalotrichum</taxon>
    </lineage>
</organism>
<evidence type="ECO:0000256" key="2">
    <source>
        <dbReference type="ARBA" id="ARBA00022448"/>
    </source>
</evidence>
<evidence type="ECO:0000256" key="7">
    <source>
        <dbReference type="ARBA" id="ARBA00022989"/>
    </source>
</evidence>
<keyword evidence="4 10" id="KW-0812">Transmembrane</keyword>
<comment type="subcellular location">
    <subcellularLocation>
        <location evidence="1">Cell membrane</location>
        <topology evidence="1">Multi-pass membrane protein</topology>
    </subcellularLocation>
</comment>
<dbReference type="InterPro" id="IPR003439">
    <property type="entry name" value="ABC_transporter-like_ATP-bd"/>
</dbReference>
<feature type="transmembrane region" description="Helical" evidence="10">
    <location>
        <begin position="131"/>
        <end position="148"/>
    </location>
</feature>
<dbReference type="InterPro" id="IPR050173">
    <property type="entry name" value="ABC_transporter_C-like"/>
</dbReference>
<evidence type="ECO:0000259" key="12">
    <source>
        <dbReference type="PROSITE" id="PS50929"/>
    </source>
</evidence>
<feature type="transmembrane region" description="Helical" evidence="10">
    <location>
        <begin position="312"/>
        <end position="338"/>
    </location>
</feature>
<feature type="transmembrane region" description="Helical" evidence="10">
    <location>
        <begin position="67"/>
        <end position="88"/>
    </location>
</feature>
<feature type="region of interest" description="Disordered" evidence="9">
    <location>
        <begin position="1243"/>
        <end position="1263"/>
    </location>
</feature>
<dbReference type="InterPro" id="IPR011527">
    <property type="entry name" value="ABC1_TM_dom"/>
</dbReference>
<evidence type="ECO:0000313" key="13">
    <source>
        <dbReference type="EMBL" id="SPN96674.1"/>
    </source>
</evidence>
<dbReference type="InterPro" id="IPR017871">
    <property type="entry name" value="ABC_transporter-like_CS"/>
</dbReference>
<dbReference type="GO" id="GO:0016887">
    <property type="term" value="F:ATP hydrolysis activity"/>
    <property type="evidence" value="ECO:0007669"/>
    <property type="project" value="InterPro"/>
</dbReference>
<dbReference type="InterPro" id="IPR044726">
    <property type="entry name" value="ABCC_6TM_D2"/>
</dbReference>
<keyword evidence="5" id="KW-0547">Nucleotide-binding</keyword>
<dbReference type="InterPro" id="IPR027417">
    <property type="entry name" value="P-loop_NTPase"/>
</dbReference>
<keyword evidence="3" id="KW-1003">Cell membrane</keyword>
<dbReference type="InterPro" id="IPR036640">
    <property type="entry name" value="ABC1_TM_sf"/>
</dbReference>